<keyword evidence="2" id="KW-1133">Transmembrane helix</keyword>
<feature type="compositionally biased region" description="Basic residues" evidence="1">
    <location>
        <begin position="10"/>
        <end position="22"/>
    </location>
</feature>
<evidence type="ECO:0000256" key="2">
    <source>
        <dbReference type="SAM" id="Phobius"/>
    </source>
</evidence>
<sequence length="699" mass="74404">MAQRREAARRAPRHAPRLHPAGRVRQPGKPATPNAQLRSNHSRPPEKGTPGLPSWFRPHVESISADQLMDTLMAPPEGGRHGPFKIQGAHVTGTFNLEACTLDSPLVLEDCVFEEPPNFDEVTAPALRLPGCRMPGLSAQQLRTTGNLELNKGFVAEGVVDLLGADIGGKLSLRGARLSNPGGVALNGDRLIVEQGMFCWEGFVAEGEMRLLGARIAGQLSLSGARLSNPGGNALMGNWLSVGQYVLCKDGFSAEGRVSLAGGEAGHLDMSGAVFSNPAGQALNAHGLTVKQDLVCSVEAEGEVVLAGAKIGGHLILDGARLTNPGGLVLKADALTVERSVFCRDGFVAEGEMRLVGAQVGGVCDMTAAQLLNAGGRALYAIRLKVGGDLMCRNGFVAQGEISLHGAHVGGQIEFDGARLSDSGGQALGGLGMVVDQNLFFRDGFAAEGRLSLTGTRVGGRLSFIGAELSDPDGMALDLEAVRARALVLRLGCAPRGGIALTNVQVESFRDDVESWPPSQVTLRGFTFGTLEHDEIDVRMRLRRLAEQPEGYVPQPYDQLAAAYRRDGREEAARRVAIAKQWHRRKVLGPFGRLGNWLLYLTVGYGYRTWLAAVWLAGLLAAGTLVFSRADMEQADPKGPAFHAFAYTLDVLLPIVDLGQQKAWHPGGAALYWSWGLITAGWILTTAVVAGLTGIIKRD</sequence>
<dbReference type="RefSeq" id="WP_151563056.1">
    <property type="nucleotide sequence ID" value="NZ_WBMT01000010.1"/>
</dbReference>
<feature type="transmembrane region" description="Helical" evidence="2">
    <location>
        <begin position="640"/>
        <end position="660"/>
    </location>
</feature>
<feature type="region of interest" description="Disordered" evidence="1">
    <location>
        <begin position="1"/>
        <end position="57"/>
    </location>
</feature>
<feature type="transmembrane region" description="Helical" evidence="2">
    <location>
        <begin position="672"/>
        <end position="696"/>
    </location>
</feature>
<accession>A0A6H9YU46</accession>
<keyword evidence="2" id="KW-0472">Membrane</keyword>
<keyword evidence="4" id="KW-1185">Reference proteome</keyword>
<feature type="transmembrane region" description="Helical" evidence="2">
    <location>
        <begin position="609"/>
        <end position="628"/>
    </location>
</feature>
<dbReference type="OrthoDB" id="5194370at2"/>
<dbReference type="EMBL" id="WBMT01000010">
    <property type="protein sequence ID" value="KAB2347024.1"/>
    <property type="molecule type" value="Genomic_DNA"/>
</dbReference>
<reference evidence="3 4" key="1">
    <citation type="submission" date="2019-09" db="EMBL/GenBank/DDBJ databases">
        <title>Actinomadura physcomitrii sp. nov., a novel actinomycete isolated from moss [Physcomitrium sphaericum (Ludw) Fuernr].</title>
        <authorList>
            <person name="Zhuang X."/>
            <person name="Liu C."/>
        </authorList>
    </citation>
    <scope>NUCLEOTIDE SEQUENCE [LARGE SCALE GENOMIC DNA]</scope>
    <source>
        <strain evidence="3 4">HMC1</strain>
    </source>
</reference>
<evidence type="ECO:0000313" key="3">
    <source>
        <dbReference type="EMBL" id="KAB2347024.1"/>
    </source>
</evidence>
<protein>
    <recommendedName>
        <fullName evidence="5">Oxidoreductase</fullName>
    </recommendedName>
</protein>
<dbReference type="AlphaFoldDB" id="A0A6H9YU46"/>
<proteinExistence type="predicted"/>
<organism evidence="3 4">
    <name type="scientific">Actinomadura rudentiformis</name>
    <dbReference type="NCBI Taxonomy" id="359158"/>
    <lineage>
        <taxon>Bacteria</taxon>
        <taxon>Bacillati</taxon>
        <taxon>Actinomycetota</taxon>
        <taxon>Actinomycetes</taxon>
        <taxon>Streptosporangiales</taxon>
        <taxon>Thermomonosporaceae</taxon>
        <taxon>Actinomadura</taxon>
    </lineage>
</organism>
<evidence type="ECO:0008006" key="5">
    <source>
        <dbReference type="Google" id="ProtNLM"/>
    </source>
</evidence>
<keyword evidence="2" id="KW-0812">Transmembrane</keyword>
<gene>
    <name evidence="3" type="ORF">F8566_22905</name>
</gene>
<name>A0A6H9YU46_9ACTN</name>
<dbReference type="Proteomes" id="UP000468735">
    <property type="component" value="Unassembled WGS sequence"/>
</dbReference>
<comment type="caution">
    <text evidence="3">The sequence shown here is derived from an EMBL/GenBank/DDBJ whole genome shotgun (WGS) entry which is preliminary data.</text>
</comment>
<evidence type="ECO:0000256" key="1">
    <source>
        <dbReference type="SAM" id="MobiDB-lite"/>
    </source>
</evidence>
<evidence type="ECO:0000313" key="4">
    <source>
        <dbReference type="Proteomes" id="UP000468735"/>
    </source>
</evidence>